<feature type="region of interest" description="Disordered" evidence="1">
    <location>
        <begin position="1"/>
        <end position="20"/>
    </location>
</feature>
<comment type="caution">
    <text evidence="2">The sequence shown here is derived from an EMBL/GenBank/DDBJ whole genome shotgun (WGS) entry which is preliminary data.</text>
</comment>
<dbReference type="EMBL" id="CAMGYJ010000005">
    <property type="protein sequence ID" value="CAI0410300.1"/>
    <property type="molecule type" value="Genomic_DNA"/>
</dbReference>
<feature type="compositionally biased region" description="Acidic residues" evidence="1">
    <location>
        <begin position="134"/>
        <end position="149"/>
    </location>
</feature>
<keyword evidence="3" id="KW-1185">Reference proteome</keyword>
<accession>A0AAV0JK61</accession>
<evidence type="ECO:0000313" key="3">
    <source>
        <dbReference type="Proteomes" id="UP001154282"/>
    </source>
</evidence>
<name>A0AAV0JK61_9ROSI</name>
<gene>
    <name evidence="2" type="ORF">LITE_LOCUS14703</name>
</gene>
<protein>
    <submittedName>
        <fullName evidence="2">Uncharacterized protein</fullName>
    </submittedName>
</protein>
<evidence type="ECO:0000256" key="1">
    <source>
        <dbReference type="SAM" id="MobiDB-lite"/>
    </source>
</evidence>
<proteinExistence type="predicted"/>
<evidence type="ECO:0000313" key="2">
    <source>
        <dbReference type="EMBL" id="CAI0410300.1"/>
    </source>
</evidence>
<reference evidence="2" key="1">
    <citation type="submission" date="2022-08" db="EMBL/GenBank/DDBJ databases">
        <authorList>
            <person name="Gutierrez-Valencia J."/>
        </authorList>
    </citation>
    <scope>NUCLEOTIDE SEQUENCE</scope>
</reference>
<feature type="region of interest" description="Disordered" evidence="1">
    <location>
        <begin position="119"/>
        <end position="169"/>
    </location>
</feature>
<organism evidence="2 3">
    <name type="scientific">Linum tenue</name>
    <dbReference type="NCBI Taxonomy" id="586396"/>
    <lineage>
        <taxon>Eukaryota</taxon>
        <taxon>Viridiplantae</taxon>
        <taxon>Streptophyta</taxon>
        <taxon>Embryophyta</taxon>
        <taxon>Tracheophyta</taxon>
        <taxon>Spermatophyta</taxon>
        <taxon>Magnoliopsida</taxon>
        <taxon>eudicotyledons</taxon>
        <taxon>Gunneridae</taxon>
        <taxon>Pentapetalae</taxon>
        <taxon>rosids</taxon>
        <taxon>fabids</taxon>
        <taxon>Malpighiales</taxon>
        <taxon>Linaceae</taxon>
        <taxon>Linum</taxon>
    </lineage>
</organism>
<dbReference type="Proteomes" id="UP001154282">
    <property type="component" value="Unassembled WGS sequence"/>
</dbReference>
<dbReference type="AlphaFoldDB" id="A0AAV0JK61"/>
<sequence>MAPEPNRAQQPHAPPSPRVPLQVEPYLVLLQHDVHVHRLGRAERDGPGHDDEVEVHGAVLPDVVVPGLEGRDVHPFEDEPELEVRERRVGFQVVVLGPHDYADLGDQGASVVVLEEVEVGVDDAEDGDARVDDEVADEDGDPAEDDGDGEDHAQQGRAPPQRVGPALGG</sequence>